<dbReference type="InterPro" id="IPR050954">
    <property type="entry name" value="ET_IronSulfur_Cluster-Binding"/>
</dbReference>
<dbReference type="EMBL" id="CP155571">
    <property type="protein sequence ID" value="XFO74566.1"/>
    <property type="molecule type" value="Genomic_DNA"/>
</dbReference>
<keyword evidence="7" id="KW-0249">Electron transport</keyword>
<dbReference type="SUPFAM" id="SSF54862">
    <property type="entry name" value="4Fe-4S ferredoxins"/>
    <property type="match status" value="1"/>
</dbReference>
<evidence type="ECO:0000256" key="8">
    <source>
        <dbReference type="ARBA" id="ARBA00023004"/>
    </source>
</evidence>
<name>A0ABZ3J8X9_SPOA4</name>
<keyword evidence="8" id="KW-0408">Iron</keyword>
<evidence type="ECO:0000256" key="6">
    <source>
        <dbReference type="ARBA" id="ARBA00022737"/>
    </source>
</evidence>
<dbReference type="InterPro" id="IPR014297">
    <property type="entry name" value="DMSO_DmsB"/>
</dbReference>
<dbReference type="Pfam" id="PF12800">
    <property type="entry name" value="Fer4_4"/>
    <property type="match status" value="1"/>
</dbReference>
<dbReference type="InterPro" id="IPR017900">
    <property type="entry name" value="4Fe4S_Fe_S_CS"/>
</dbReference>
<keyword evidence="12" id="KW-1185">Reference proteome</keyword>
<evidence type="ECO:0000256" key="7">
    <source>
        <dbReference type="ARBA" id="ARBA00022982"/>
    </source>
</evidence>
<keyword evidence="5" id="KW-0479">Metal-binding</keyword>
<comment type="cofactor">
    <cofactor evidence="1">
        <name>[4Fe-4S] cluster</name>
        <dbReference type="ChEBI" id="CHEBI:49883"/>
    </cofactor>
</comment>
<proteinExistence type="predicted"/>
<organism evidence="11 12">
    <name type="scientific">Sporomusa acidovorans (strain ATCC 49682 / DSM 3132 / Mol)</name>
    <dbReference type="NCBI Taxonomy" id="1123286"/>
    <lineage>
        <taxon>Bacteria</taxon>
        <taxon>Bacillati</taxon>
        <taxon>Bacillota</taxon>
        <taxon>Negativicutes</taxon>
        <taxon>Selenomonadales</taxon>
        <taxon>Sporomusaceae</taxon>
        <taxon>Sporomusa</taxon>
    </lineage>
</organism>
<keyword evidence="6" id="KW-0677">Repeat</keyword>
<sequence length="189" mass="20554">MQLGFVHESQYCTGCKACQIACKDKQNNEVGQNFRRVTTYEGGGYTQAGNSFTNNVFAYSLSISCNHCAEPKCVKNCPSGAMRKDPQTGIVSVNQDICIGCGYCAWSCPYGAPQMNVKSGVMGKCDFCRDLLAKNEEPACVAACPLRLLHYGEIEELRSKYSGVGTCKVMPDPNITKPSLVLVPHKDSL</sequence>
<gene>
    <name evidence="11" type="primary">dmsB_2</name>
    <name evidence="11" type="ORF">SPACI_046760</name>
</gene>
<evidence type="ECO:0000256" key="9">
    <source>
        <dbReference type="ARBA" id="ARBA00023014"/>
    </source>
</evidence>
<evidence type="ECO:0000313" key="11">
    <source>
        <dbReference type="EMBL" id="XFO74566.1"/>
    </source>
</evidence>
<evidence type="ECO:0000256" key="4">
    <source>
        <dbReference type="ARBA" id="ARBA00022485"/>
    </source>
</evidence>
<evidence type="ECO:0000256" key="3">
    <source>
        <dbReference type="ARBA" id="ARBA00022448"/>
    </source>
</evidence>
<dbReference type="Pfam" id="PF13247">
    <property type="entry name" value="Fer4_11"/>
    <property type="match status" value="1"/>
</dbReference>
<comment type="function">
    <text evidence="2">Electron transfer subunit of the terminal reductase during anaerobic growth on various sulfoxide and N-oxide compounds.</text>
</comment>
<feature type="domain" description="4Fe-4S ferredoxin-type" evidence="10">
    <location>
        <begin position="89"/>
        <end position="118"/>
    </location>
</feature>
<accession>A0ABZ3J8X9</accession>
<evidence type="ECO:0000259" key="10">
    <source>
        <dbReference type="PROSITE" id="PS51379"/>
    </source>
</evidence>
<dbReference type="InterPro" id="IPR017896">
    <property type="entry name" value="4Fe4S_Fe-S-bd"/>
</dbReference>
<dbReference type="RefSeq" id="WP_093797570.1">
    <property type="nucleotide sequence ID" value="NZ_CP155571.1"/>
</dbReference>
<keyword evidence="3" id="KW-0813">Transport</keyword>
<keyword evidence="9" id="KW-0411">Iron-sulfur</keyword>
<evidence type="ECO:0000313" key="12">
    <source>
        <dbReference type="Proteomes" id="UP000216052"/>
    </source>
</evidence>
<dbReference type="Gene3D" id="3.30.70.20">
    <property type="match status" value="2"/>
</dbReference>
<dbReference type="PANTHER" id="PTHR43177:SF5">
    <property type="entry name" value="ANAEROBIC DIMETHYL SULFOXIDE REDUCTASE CHAIN B-RELATED"/>
    <property type="match status" value="1"/>
</dbReference>
<dbReference type="Proteomes" id="UP000216052">
    <property type="component" value="Chromosome"/>
</dbReference>
<protein>
    <submittedName>
        <fullName evidence="11">Anaerobic dimethyl sulfoxide reductase chain B</fullName>
    </submittedName>
</protein>
<feature type="domain" description="4Fe-4S ferredoxin-type" evidence="10">
    <location>
        <begin position="55"/>
        <end position="87"/>
    </location>
</feature>
<evidence type="ECO:0000256" key="5">
    <source>
        <dbReference type="ARBA" id="ARBA00022723"/>
    </source>
</evidence>
<evidence type="ECO:0000256" key="2">
    <source>
        <dbReference type="ARBA" id="ARBA00003584"/>
    </source>
</evidence>
<dbReference type="PROSITE" id="PS51379">
    <property type="entry name" value="4FE4S_FER_2"/>
    <property type="match status" value="2"/>
</dbReference>
<evidence type="ECO:0000256" key="1">
    <source>
        <dbReference type="ARBA" id="ARBA00001966"/>
    </source>
</evidence>
<keyword evidence="4" id="KW-0004">4Fe-4S</keyword>
<dbReference type="NCBIfam" id="TIGR02951">
    <property type="entry name" value="DMSO_dmsB"/>
    <property type="match status" value="1"/>
</dbReference>
<reference evidence="11" key="1">
    <citation type="submission" date="2024-05" db="EMBL/GenBank/DDBJ databases">
        <title>Isolation and characterization of Sporomusa carbonis sp. nov., a carboxydotrophic hydrogenogen in the genus of Sporomusa isolated from a charcoal burning pile.</title>
        <authorList>
            <person name="Boeer T."/>
            <person name="Rosenbaum F."/>
            <person name="Eysell L."/>
            <person name="Mueller V."/>
            <person name="Daniel R."/>
            <person name="Poehlein A."/>
        </authorList>
    </citation>
    <scope>NUCLEOTIDE SEQUENCE [LARGE SCALE GENOMIC DNA]</scope>
    <source>
        <strain evidence="11">DSM 3132</strain>
    </source>
</reference>
<dbReference type="PROSITE" id="PS00198">
    <property type="entry name" value="4FE4S_FER_1"/>
    <property type="match status" value="1"/>
</dbReference>
<dbReference type="PANTHER" id="PTHR43177">
    <property type="entry name" value="PROTEIN NRFC"/>
    <property type="match status" value="1"/>
</dbReference>
<dbReference type="CDD" id="cd16371">
    <property type="entry name" value="DMSOR_beta_like"/>
    <property type="match status" value="1"/>
</dbReference>